<dbReference type="CDD" id="cd07604">
    <property type="entry name" value="BAR_ASAPs"/>
    <property type="match status" value="1"/>
</dbReference>
<dbReference type="SUPFAM" id="SSF50044">
    <property type="entry name" value="SH3-domain"/>
    <property type="match status" value="1"/>
</dbReference>
<dbReference type="InterPro" id="IPR036770">
    <property type="entry name" value="Ankyrin_rpt-contain_sf"/>
</dbReference>
<feature type="coiled-coil region" evidence="7">
    <location>
        <begin position="278"/>
        <end position="319"/>
    </location>
</feature>
<dbReference type="PANTHER" id="PTHR45854:SF3">
    <property type="entry name" value="ARFGAP WITH SH3 DOMAIN, ANK REPEAT AND PH DOMAIN-CONTAINING PROTEIN"/>
    <property type="match status" value="1"/>
</dbReference>
<proteinExistence type="predicted"/>
<dbReference type="PROSITE" id="PS50115">
    <property type="entry name" value="ARFGAP"/>
    <property type="match status" value="1"/>
</dbReference>
<dbReference type="InterPro" id="IPR011993">
    <property type="entry name" value="PH-like_dom_sf"/>
</dbReference>
<evidence type="ECO:0000256" key="4">
    <source>
        <dbReference type="PROSITE-ProRule" id="PRU00023"/>
    </source>
</evidence>
<dbReference type="InterPro" id="IPR001164">
    <property type="entry name" value="ArfGAP_dom"/>
</dbReference>
<dbReference type="SMART" id="SM00233">
    <property type="entry name" value="PH"/>
    <property type="match status" value="1"/>
</dbReference>
<dbReference type="Ensembl" id="ENSEBUT00000017178.1">
    <property type="protein sequence ID" value="ENSEBUP00000016602.1"/>
    <property type="gene ID" value="ENSEBUG00000010408.1"/>
</dbReference>
<evidence type="ECO:0000259" key="10">
    <source>
        <dbReference type="PROSITE" id="PS50003"/>
    </source>
</evidence>
<dbReference type="SUPFAM" id="SSF50729">
    <property type="entry name" value="PH domain-like"/>
    <property type="match status" value="1"/>
</dbReference>
<dbReference type="PRINTS" id="PR00405">
    <property type="entry name" value="REVINTRACTNG"/>
</dbReference>
<keyword evidence="2" id="KW-0479">Metal-binding</keyword>
<dbReference type="Pfam" id="PF00169">
    <property type="entry name" value="PH"/>
    <property type="match status" value="1"/>
</dbReference>
<dbReference type="SUPFAM" id="SSF103657">
    <property type="entry name" value="BAR/IMD domain-like"/>
    <property type="match status" value="2"/>
</dbReference>
<dbReference type="Proteomes" id="UP000694388">
    <property type="component" value="Unplaced"/>
</dbReference>
<evidence type="ECO:0000256" key="7">
    <source>
        <dbReference type="SAM" id="Coils"/>
    </source>
</evidence>
<feature type="domain" description="SH3" evidence="9">
    <location>
        <begin position="932"/>
        <end position="993"/>
    </location>
</feature>
<dbReference type="InterPro" id="IPR002110">
    <property type="entry name" value="Ankyrin_rpt"/>
</dbReference>
<organism evidence="12 13">
    <name type="scientific">Eptatretus burgeri</name>
    <name type="common">Inshore hagfish</name>
    <dbReference type="NCBI Taxonomy" id="7764"/>
    <lineage>
        <taxon>Eukaryota</taxon>
        <taxon>Metazoa</taxon>
        <taxon>Chordata</taxon>
        <taxon>Craniata</taxon>
        <taxon>Vertebrata</taxon>
        <taxon>Cyclostomata</taxon>
        <taxon>Myxini</taxon>
        <taxon>Myxiniformes</taxon>
        <taxon>Myxinidae</taxon>
        <taxon>Eptatretinae</taxon>
        <taxon>Eptatretus</taxon>
    </lineage>
</organism>
<evidence type="ECO:0000256" key="5">
    <source>
        <dbReference type="PROSITE-ProRule" id="PRU00192"/>
    </source>
</evidence>
<feature type="repeat" description="ANK" evidence="4">
    <location>
        <begin position="622"/>
        <end position="657"/>
    </location>
</feature>
<dbReference type="SMART" id="SM00326">
    <property type="entry name" value="SH3"/>
    <property type="match status" value="1"/>
</dbReference>
<dbReference type="GeneTree" id="ENSGT00940000155623"/>
<evidence type="ECO:0000313" key="13">
    <source>
        <dbReference type="Proteomes" id="UP000694388"/>
    </source>
</evidence>
<dbReference type="SMART" id="SM00105">
    <property type="entry name" value="ArfGap"/>
    <property type="match status" value="1"/>
</dbReference>
<feature type="region of interest" description="Disordered" evidence="8">
    <location>
        <begin position="886"/>
        <end position="930"/>
    </location>
</feature>
<dbReference type="Gene3D" id="2.30.30.40">
    <property type="entry name" value="SH3 Domains"/>
    <property type="match status" value="1"/>
</dbReference>
<keyword evidence="3" id="KW-0862">Zinc</keyword>
<dbReference type="PROSITE" id="PS50297">
    <property type="entry name" value="ANK_REP_REGION"/>
    <property type="match status" value="2"/>
</dbReference>
<evidence type="ECO:0000256" key="6">
    <source>
        <dbReference type="PROSITE-ProRule" id="PRU00288"/>
    </source>
</evidence>
<keyword evidence="4" id="KW-0040">ANK repeat</keyword>
<dbReference type="PANTHER" id="PTHR45854">
    <property type="entry name" value="ASAP FAMILY MEMBER"/>
    <property type="match status" value="1"/>
</dbReference>
<dbReference type="PROSITE" id="PS50003">
    <property type="entry name" value="PH_DOMAIN"/>
    <property type="match status" value="1"/>
</dbReference>
<dbReference type="Pfam" id="PF16746">
    <property type="entry name" value="BAR_3"/>
    <property type="match status" value="2"/>
</dbReference>
<dbReference type="GO" id="GO:0005737">
    <property type="term" value="C:cytoplasm"/>
    <property type="evidence" value="ECO:0007669"/>
    <property type="project" value="InterPro"/>
</dbReference>
<dbReference type="Gene3D" id="1.10.220.150">
    <property type="entry name" value="Arf GTPase activating protein"/>
    <property type="match status" value="1"/>
</dbReference>
<dbReference type="Pfam" id="PF12796">
    <property type="entry name" value="Ank_2"/>
    <property type="match status" value="1"/>
</dbReference>
<evidence type="ECO:0000256" key="1">
    <source>
        <dbReference type="ARBA" id="ARBA00022443"/>
    </source>
</evidence>
<reference evidence="12" key="1">
    <citation type="submission" date="2025-05" db="UniProtKB">
        <authorList>
            <consortium name="Ensembl"/>
        </authorList>
    </citation>
    <scope>IDENTIFICATION</scope>
</reference>
<dbReference type="Gene3D" id="2.30.29.30">
    <property type="entry name" value="Pleckstrin-homology domain (PH domain)/Phosphotyrosine-binding domain (PTB)"/>
    <property type="match status" value="1"/>
</dbReference>
<evidence type="ECO:0000259" key="11">
    <source>
        <dbReference type="PROSITE" id="PS50115"/>
    </source>
</evidence>
<sequence length="993" mass="112385">MSADPGITIEDFIHQTLEDHQAPTVSNFSAHLGGCRHTINNLEEVLDSDRTHLQKMKKHLKNLFTSGKGFVDNQELFSQALETFGNTFLEEEPLLGSVFLKFSVLTKELTALLKTLIRNMNNIITFPLDNLLKGDLKDLKGVCMHFALTTDFGCRFTLFSTSRAVYLCVCVNLFTEVNLQDMRKPFDKAWKDYETKFGKIEKEKREVAKQYNMTRGEILGAEVAEEMHKERRLFQLHMCEYLIKANDIKSKKGVDFLQNLIKYYHTELCFFQDSLKTVENMKGNIEDLTSQLNTVKQTQDEEKRKLSNLKDKLRSTLQMDQKEDGTYKQVRSYSLHQLQGNKLYGSEMNGFLNKKSDGLRKVWQKRKCEAKNGFLTITRSTTSRSPFKVNLLTCQVKPSVEDKRCFTVISYDRTFHFQAEDEQSRAAWVSVITNNKEEAMNAAFRGEPRKSGDSGVLDLTRSIIRDVIQRPGNNVCCDCSSPEPSWLSTNLGVLVCIECSGVHREMGVQTSRIQSLTLDVLNTSELLIAKNVGNLSFNNIFEAQLPSGNVKPMADSDMTVRKAYIVAKYVEHRYVKRGDTLAKELDTLRLSISTKDIFPLLQLFAHGVDLSEPLPDDCVQEQGETPLHMAVRDSDITSLHIADFLVQNCRNLNKQTVKGHTALHFSCEHDKPDCLKLLLRSKADMNIENFAGEKAVDVARKLNLVLCEDLLVQAEEGKMSPGVQVEYDWQLNSEELAESEDDLDENILQRSVYRPKSVAVPPTEKTGMDSRRATLSYFPLPDNSHKEVASSSPGETETKKKAPPSPNRSSHKRTMSEPQNTLNLLKNFQDSDASTNMDSSAGSKTSFMENKLQIIKEAPPLSRRPHVQGVRVYPAIKPGSVMLKAVDTSQSSLKQQQPPLPPKPNAKGRVKQQCNEQQLPSPSPRHYLPTPKRKMRAKACYSHMGEHSDELTFAGGEIIVVTADDDPWWKGYIEEEPQRRGVFPKSFVNIIEG</sequence>
<dbReference type="GO" id="GO:0005096">
    <property type="term" value="F:GTPase activator activity"/>
    <property type="evidence" value="ECO:0007669"/>
    <property type="project" value="InterPro"/>
</dbReference>
<evidence type="ECO:0000256" key="8">
    <source>
        <dbReference type="SAM" id="MobiDB-lite"/>
    </source>
</evidence>
<dbReference type="SMART" id="SM00248">
    <property type="entry name" value="ANK"/>
    <property type="match status" value="2"/>
</dbReference>
<dbReference type="InterPro" id="IPR043593">
    <property type="entry name" value="ASAP"/>
</dbReference>
<evidence type="ECO:0000256" key="2">
    <source>
        <dbReference type="ARBA" id="ARBA00022723"/>
    </source>
</evidence>
<keyword evidence="7" id="KW-0175">Coiled coil</keyword>
<dbReference type="InterPro" id="IPR001452">
    <property type="entry name" value="SH3_domain"/>
</dbReference>
<feature type="region of interest" description="Disordered" evidence="8">
    <location>
        <begin position="758"/>
        <end position="820"/>
    </location>
</feature>
<keyword evidence="13" id="KW-1185">Reference proteome</keyword>
<dbReference type="InterPro" id="IPR038508">
    <property type="entry name" value="ArfGAP_dom_sf"/>
</dbReference>
<dbReference type="InterPro" id="IPR001849">
    <property type="entry name" value="PH_domain"/>
</dbReference>
<feature type="domain" description="Arf-GAP" evidence="11">
    <location>
        <begin position="461"/>
        <end position="587"/>
    </location>
</feature>
<dbReference type="Gene3D" id="1.25.40.20">
    <property type="entry name" value="Ankyrin repeat-containing domain"/>
    <property type="match status" value="1"/>
</dbReference>
<evidence type="ECO:0000313" key="12">
    <source>
        <dbReference type="Ensembl" id="ENSEBUP00000016602.1"/>
    </source>
</evidence>
<dbReference type="CDD" id="cd08834">
    <property type="entry name" value="ArfGap_ASAP"/>
    <property type="match status" value="1"/>
</dbReference>
<dbReference type="PROSITE" id="PS50088">
    <property type="entry name" value="ANK_REPEAT"/>
    <property type="match status" value="2"/>
</dbReference>
<dbReference type="Pfam" id="PF01412">
    <property type="entry name" value="ArfGap"/>
    <property type="match status" value="1"/>
</dbReference>
<protein>
    <submittedName>
        <fullName evidence="12">ArfGAP with SH3 domain, ankyrin repeat and PH domain 2a</fullName>
    </submittedName>
</protein>
<dbReference type="Ensembl" id="ENSEBUT00000017351.1">
    <property type="protein sequence ID" value="ENSEBUP00000016775.1"/>
    <property type="gene ID" value="ENSEBUG00000010408.1"/>
</dbReference>
<dbReference type="Gene3D" id="1.20.1270.60">
    <property type="entry name" value="Arfaptin homology (AH) domain/BAR domain"/>
    <property type="match status" value="2"/>
</dbReference>
<accession>A0A8C4WX20</accession>
<dbReference type="InterPro" id="IPR027267">
    <property type="entry name" value="AH/BAR_dom_sf"/>
</dbReference>
<dbReference type="InterPro" id="IPR004148">
    <property type="entry name" value="BAR_dom"/>
</dbReference>
<dbReference type="Pfam" id="PF00018">
    <property type="entry name" value="SH3_1"/>
    <property type="match status" value="1"/>
</dbReference>
<keyword evidence="6" id="KW-0863">Zinc-finger</keyword>
<name>A0A8C4WX20_EPTBU</name>
<dbReference type="SUPFAM" id="SSF57863">
    <property type="entry name" value="ArfGap/RecO-like zinc finger"/>
    <property type="match status" value="1"/>
</dbReference>
<evidence type="ECO:0000259" key="9">
    <source>
        <dbReference type="PROSITE" id="PS50002"/>
    </source>
</evidence>
<feature type="repeat" description="ANK" evidence="4">
    <location>
        <begin position="658"/>
        <end position="690"/>
    </location>
</feature>
<dbReference type="PROSITE" id="PS50002">
    <property type="entry name" value="SH3"/>
    <property type="match status" value="1"/>
</dbReference>
<dbReference type="InterPro" id="IPR036028">
    <property type="entry name" value="SH3-like_dom_sf"/>
</dbReference>
<dbReference type="SUPFAM" id="SSF48403">
    <property type="entry name" value="Ankyrin repeat"/>
    <property type="match status" value="1"/>
</dbReference>
<dbReference type="InterPro" id="IPR037278">
    <property type="entry name" value="ARFGAP/RecO"/>
</dbReference>
<dbReference type="AlphaFoldDB" id="A0A8C4WX20"/>
<keyword evidence="1 5" id="KW-0728">SH3 domain</keyword>
<feature type="domain" description="PH" evidence="10">
    <location>
        <begin position="345"/>
        <end position="437"/>
    </location>
</feature>
<evidence type="ECO:0000256" key="3">
    <source>
        <dbReference type="ARBA" id="ARBA00022833"/>
    </source>
</evidence>
<dbReference type="GO" id="GO:0008270">
    <property type="term" value="F:zinc ion binding"/>
    <property type="evidence" value="ECO:0007669"/>
    <property type="project" value="UniProtKB-KW"/>
</dbReference>
<dbReference type="FunFam" id="1.25.40.20:FF:000006">
    <property type="entry name" value="Arf-GAP with SH3 domain, ANK repeat and PH domain-containing protein 2"/>
    <property type="match status" value="1"/>
</dbReference>
<dbReference type="Gene3D" id="1.25.40.950">
    <property type="match status" value="1"/>
</dbReference>